<protein>
    <submittedName>
        <fullName evidence="1">Jg12891 protein</fullName>
    </submittedName>
</protein>
<comment type="caution">
    <text evidence="1">The sequence shown here is derived from an EMBL/GenBank/DDBJ whole genome shotgun (WGS) entry which is preliminary data.</text>
</comment>
<name>A0A8S4RXF2_9NEOP</name>
<organism evidence="1 2">
    <name type="scientific">Pararge aegeria aegeria</name>
    <dbReference type="NCBI Taxonomy" id="348720"/>
    <lineage>
        <taxon>Eukaryota</taxon>
        <taxon>Metazoa</taxon>
        <taxon>Ecdysozoa</taxon>
        <taxon>Arthropoda</taxon>
        <taxon>Hexapoda</taxon>
        <taxon>Insecta</taxon>
        <taxon>Pterygota</taxon>
        <taxon>Neoptera</taxon>
        <taxon>Endopterygota</taxon>
        <taxon>Lepidoptera</taxon>
        <taxon>Glossata</taxon>
        <taxon>Ditrysia</taxon>
        <taxon>Papilionoidea</taxon>
        <taxon>Nymphalidae</taxon>
        <taxon>Satyrinae</taxon>
        <taxon>Satyrini</taxon>
        <taxon>Parargina</taxon>
        <taxon>Pararge</taxon>
    </lineage>
</organism>
<gene>
    <name evidence="1" type="primary">jg12891</name>
    <name evidence="1" type="ORF">PAEG_LOCUS19692</name>
</gene>
<keyword evidence="2" id="KW-1185">Reference proteome</keyword>
<proteinExistence type="predicted"/>
<evidence type="ECO:0000313" key="2">
    <source>
        <dbReference type="Proteomes" id="UP000838756"/>
    </source>
</evidence>
<accession>A0A8S4RXF2</accession>
<dbReference type="AlphaFoldDB" id="A0A8S4RXF2"/>
<sequence length="146" mass="16081">MLANPQRELLESPGKCMRLSPLQLGVGEDGGSREAREAELKLLELNSSGSASNLPAIPEKIKCFKIRSRASGKVSAFFLYAYRRALDGKMEAGRAFQSLAVRIRNEHAKRFVVYQPSNPALRFLLPSRIAVLRSEVIAGVIPGTRN</sequence>
<dbReference type="EMBL" id="CAKXAJ010025751">
    <property type="protein sequence ID" value="CAH2243581.1"/>
    <property type="molecule type" value="Genomic_DNA"/>
</dbReference>
<dbReference type="OrthoDB" id="7441039at2759"/>
<reference evidence="1" key="1">
    <citation type="submission" date="2022-03" db="EMBL/GenBank/DDBJ databases">
        <authorList>
            <person name="Lindestad O."/>
        </authorList>
    </citation>
    <scope>NUCLEOTIDE SEQUENCE</scope>
</reference>
<dbReference type="Proteomes" id="UP000838756">
    <property type="component" value="Unassembled WGS sequence"/>
</dbReference>
<evidence type="ECO:0000313" key="1">
    <source>
        <dbReference type="EMBL" id="CAH2243581.1"/>
    </source>
</evidence>